<name>A0A3Z1YDC1_SALET</name>
<dbReference type="EMBL" id="DAAHFV010000048">
    <property type="protein sequence ID" value="HAB5947164.1"/>
    <property type="molecule type" value="Genomic_DNA"/>
</dbReference>
<accession>A0A3Z1YDC1</accession>
<protein>
    <submittedName>
        <fullName evidence="2">MobC family plasmid mobilization relaxosome protein</fullName>
    </submittedName>
    <submittedName>
        <fullName evidence="3">Plasmid mobilization relaxosome protein MobC</fullName>
    </submittedName>
</protein>
<evidence type="ECO:0000313" key="2">
    <source>
        <dbReference type="EMBL" id="EDB3660800.1"/>
    </source>
</evidence>
<reference evidence="3" key="1">
    <citation type="journal article" date="2018" name="Genome Biol.">
        <title>SKESA: strategic k-mer extension for scrupulous assemblies.</title>
        <authorList>
            <person name="Souvorov A."/>
            <person name="Agarwala R."/>
            <person name="Lipman D.J."/>
        </authorList>
    </citation>
    <scope>NUCLEOTIDE SEQUENCE</scope>
    <source>
        <strain evidence="3">Salmonella enterica</strain>
    </source>
</reference>
<dbReference type="AlphaFoldDB" id="A0A3Z1YDC1"/>
<feature type="domain" description="Bacterial mobilisation" evidence="1">
    <location>
        <begin position="56"/>
        <end position="98"/>
    </location>
</feature>
<organism evidence="3">
    <name type="scientific">Salmonella enterica I</name>
    <dbReference type="NCBI Taxonomy" id="59201"/>
    <lineage>
        <taxon>Bacteria</taxon>
        <taxon>Pseudomonadati</taxon>
        <taxon>Pseudomonadota</taxon>
        <taxon>Gammaproteobacteria</taxon>
        <taxon>Enterobacterales</taxon>
        <taxon>Enterobacteriaceae</taxon>
        <taxon>Salmonella</taxon>
    </lineage>
</organism>
<dbReference type="Pfam" id="PF05713">
    <property type="entry name" value="MobC"/>
    <property type="match status" value="1"/>
</dbReference>
<reference evidence="2" key="3">
    <citation type="submission" date="2019-10" db="EMBL/GenBank/DDBJ databases">
        <authorList>
            <person name="Ashton P.M."/>
            <person name="Dallman T."/>
            <person name="Nair S."/>
            <person name="De Pinna E."/>
            <person name="Peters T."/>
            <person name="Grant K."/>
        </authorList>
    </citation>
    <scope>NUCLEOTIDE SEQUENCE</scope>
    <source>
        <strain evidence="2">814328</strain>
    </source>
</reference>
<sequence>MTDAKRTKSIKIRVTDEELSELRERCPAGELAPWLRELGLGQKRPRRAERVDPALLRQLAGVGNLLNQIARRINSGQWSYGDRVEILAALWHIEKRLQDININAG</sequence>
<gene>
    <name evidence="3" type="primary">mobC</name>
    <name evidence="2" type="ORF">F9X98_24130</name>
    <name evidence="3" type="ORF">GB396_25095</name>
</gene>
<proteinExistence type="predicted"/>
<dbReference type="InterPro" id="IPR008687">
    <property type="entry name" value="MobC"/>
</dbReference>
<evidence type="ECO:0000259" key="1">
    <source>
        <dbReference type="Pfam" id="PF05713"/>
    </source>
</evidence>
<dbReference type="EMBL" id="AALNGJ010000054">
    <property type="protein sequence ID" value="EDB3660800.1"/>
    <property type="molecule type" value="Genomic_DNA"/>
</dbReference>
<evidence type="ECO:0000313" key="3">
    <source>
        <dbReference type="EMBL" id="HAB5947164.1"/>
    </source>
</evidence>
<comment type="caution">
    <text evidence="3">The sequence shown here is derived from an EMBL/GenBank/DDBJ whole genome shotgun (WGS) entry which is preliminary data.</text>
</comment>
<reference evidence="3" key="2">
    <citation type="submission" date="2019-10" db="EMBL/GenBank/DDBJ databases">
        <authorList>
            <consortium name="NCBI Pathogen Detection Project"/>
        </authorList>
    </citation>
    <scope>NUCLEOTIDE SEQUENCE</scope>
    <source>
        <strain evidence="3">Salmonella enterica</strain>
    </source>
</reference>